<feature type="domain" description="PIN" evidence="5">
    <location>
        <begin position="4"/>
        <end position="117"/>
    </location>
</feature>
<dbReference type="Pfam" id="PF13470">
    <property type="entry name" value="PIN_3"/>
    <property type="match status" value="1"/>
</dbReference>
<accession>A0ABS9WH33</accession>
<comment type="caution">
    <text evidence="6">The sequence shown here is derived from an EMBL/GenBank/DDBJ whole genome shotgun (WGS) entry which is preliminary data.</text>
</comment>
<evidence type="ECO:0000313" key="6">
    <source>
        <dbReference type="EMBL" id="MCI2242151.1"/>
    </source>
</evidence>
<proteinExistence type="predicted"/>
<evidence type="ECO:0000256" key="1">
    <source>
        <dbReference type="ARBA" id="ARBA00022722"/>
    </source>
</evidence>
<reference evidence="6" key="1">
    <citation type="submission" date="2021-11" db="EMBL/GenBank/DDBJ databases">
        <title>A Novel Adlercreutzia Species, isolated from a Allomyrina dichotoma larva feces.</title>
        <authorList>
            <person name="Suh M.K."/>
        </authorList>
    </citation>
    <scope>NUCLEOTIDE SEQUENCE</scope>
    <source>
        <strain evidence="6">JBNU-10</strain>
    </source>
</reference>
<sequence>MTRRLLIDTNILLDAAMGERPGWTAATLLVDELVYEDVIGYVSALSLKDVYYVLSKYADERAARSFVLATMNLLTVADVDGALCRLAALSDEPDFEDGIIRACAEDLSVDFIISRDEKTFARSPIRRLSAQEYIDLFCTTEEIDLPD</sequence>
<evidence type="ECO:0000259" key="5">
    <source>
        <dbReference type="Pfam" id="PF13470"/>
    </source>
</evidence>
<keyword evidence="4" id="KW-0460">Magnesium</keyword>
<keyword evidence="7" id="KW-1185">Reference proteome</keyword>
<name>A0ABS9WH33_9ACTN</name>
<dbReference type="EMBL" id="JAJMLW010000002">
    <property type="protein sequence ID" value="MCI2242151.1"/>
    <property type="molecule type" value="Genomic_DNA"/>
</dbReference>
<gene>
    <name evidence="6" type="ORF">LPT13_07280</name>
</gene>
<dbReference type="CDD" id="cd09854">
    <property type="entry name" value="PIN_VapC-like"/>
    <property type="match status" value="1"/>
</dbReference>
<dbReference type="RefSeq" id="WP_242165079.1">
    <property type="nucleotide sequence ID" value="NZ_JAJMLW010000002.1"/>
</dbReference>
<evidence type="ECO:0000256" key="3">
    <source>
        <dbReference type="ARBA" id="ARBA00022801"/>
    </source>
</evidence>
<keyword evidence="2" id="KW-0479">Metal-binding</keyword>
<protein>
    <submittedName>
        <fullName evidence="6">PIN domain-containing protein</fullName>
    </submittedName>
</protein>
<evidence type="ECO:0000256" key="2">
    <source>
        <dbReference type="ARBA" id="ARBA00022723"/>
    </source>
</evidence>
<evidence type="ECO:0000313" key="7">
    <source>
        <dbReference type="Proteomes" id="UP001430755"/>
    </source>
</evidence>
<dbReference type="InterPro" id="IPR002716">
    <property type="entry name" value="PIN_dom"/>
</dbReference>
<evidence type="ECO:0000256" key="4">
    <source>
        <dbReference type="ARBA" id="ARBA00022842"/>
    </source>
</evidence>
<keyword evidence="3" id="KW-0378">Hydrolase</keyword>
<dbReference type="Proteomes" id="UP001430755">
    <property type="component" value="Unassembled WGS sequence"/>
</dbReference>
<organism evidence="6 7">
    <name type="scientific">Adlercreutzia faecimuris</name>
    <dbReference type="NCBI Taxonomy" id="2897341"/>
    <lineage>
        <taxon>Bacteria</taxon>
        <taxon>Bacillati</taxon>
        <taxon>Actinomycetota</taxon>
        <taxon>Coriobacteriia</taxon>
        <taxon>Eggerthellales</taxon>
        <taxon>Eggerthellaceae</taxon>
        <taxon>Adlercreutzia</taxon>
    </lineage>
</organism>
<keyword evidence="1" id="KW-0540">Nuclease</keyword>